<sequence length="199" mass="23737">MAVEDKIKNLLDMLDGYGYQYKLFDGKVVVENHSSDIIRAVEILEEFSKYNLIPMYRTTSFKNVPKLVYYSFMTKLEEIYKEEANRIGIEFKDFYLKERYKLKEYLEYMHASFSDYGTFIIDYYDTESLVIKGWPENSAVSLASNDRIKQYINKDTFTIDFNRVKNVDNQANLMYGYLEMIDEEPEFLEELIRNHSSSF</sequence>
<accession>A0A081Q6Y9</accession>
<evidence type="ECO:0000313" key="2">
    <source>
        <dbReference type="EMBL" id="KXA58520.1"/>
    </source>
</evidence>
<name>A0A081Q6Y9_STRMT</name>
<dbReference type="EMBL" id="LRQR01000101">
    <property type="protein sequence ID" value="KXA58520.1"/>
    <property type="molecule type" value="Genomic_DNA"/>
</dbReference>
<dbReference type="PATRIC" id="fig|28037.231.peg.1791"/>
<evidence type="ECO:0000313" key="4">
    <source>
        <dbReference type="Proteomes" id="UP000070065"/>
    </source>
</evidence>
<reference evidence="1 3" key="1">
    <citation type="submission" date="2014-05" db="EMBL/GenBank/DDBJ databases">
        <authorList>
            <person name="Daugherty S.C."/>
            <person name="Tallon L.J."/>
            <person name="Sadzewicz L."/>
            <person name="Kilian M."/>
            <person name="Tettelin H."/>
        </authorList>
    </citation>
    <scope>NUCLEOTIDE SEQUENCE [LARGE SCALE GENOMIC DNA]</scope>
    <source>
        <strain evidence="1 3">SK629</strain>
    </source>
</reference>
<dbReference type="EMBL" id="JPFU01000002">
    <property type="protein sequence ID" value="KEQ38712.1"/>
    <property type="molecule type" value="Genomic_DNA"/>
</dbReference>
<protein>
    <submittedName>
        <fullName evidence="1">Uncharacterized protein</fullName>
    </submittedName>
</protein>
<evidence type="ECO:0000313" key="3">
    <source>
        <dbReference type="Proteomes" id="UP000028090"/>
    </source>
</evidence>
<dbReference type="AlphaFoldDB" id="A0A081Q6Y9"/>
<reference evidence="2 4" key="2">
    <citation type="submission" date="2016-01" db="EMBL/GenBank/DDBJ databases">
        <authorList>
            <person name="Oliw E.H."/>
        </authorList>
    </citation>
    <scope>NUCLEOTIDE SEQUENCE [LARGE SCALE GENOMIC DNA]</scope>
    <source>
        <strain evidence="2 4">CMW7705B</strain>
    </source>
</reference>
<dbReference type="Proteomes" id="UP000028090">
    <property type="component" value="Unassembled WGS sequence"/>
</dbReference>
<proteinExistence type="predicted"/>
<dbReference type="Proteomes" id="UP000070065">
    <property type="component" value="Unassembled WGS sequence"/>
</dbReference>
<comment type="caution">
    <text evidence="1">The sequence shown here is derived from an EMBL/GenBank/DDBJ whole genome shotgun (WGS) entry which is preliminary data.</text>
</comment>
<organism evidence="1 3">
    <name type="scientific">Streptococcus mitis</name>
    <dbReference type="NCBI Taxonomy" id="28037"/>
    <lineage>
        <taxon>Bacteria</taxon>
        <taxon>Bacillati</taxon>
        <taxon>Bacillota</taxon>
        <taxon>Bacilli</taxon>
        <taxon>Lactobacillales</taxon>
        <taxon>Streptococcaceae</taxon>
        <taxon>Streptococcus</taxon>
        <taxon>Streptococcus mitis group</taxon>
    </lineage>
</organism>
<evidence type="ECO:0000313" key="1">
    <source>
        <dbReference type="EMBL" id="KEQ38712.1"/>
    </source>
</evidence>
<dbReference type="RefSeq" id="WP_042900129.1">
    <property type="nucleotide sequence ID" value="NZ_CAMHZB010000003.1"/>
</dbReference>
<gene>
    <name evidence="2" type="ORF">HMPREF3228_01807</name>
    <name evidence="1" type="ORF">SK629_0117</name>
</gene>